<dbReference type="RefSeq" id="WP_100918412.1">
    <property type="nucleotide sequence ID" value="NZ_CP020370.1"/>
</dbReference>
<dbReference type="OrthoDB" id="9780929at2"/>
<organism evidence="1 2">
    <name type="scientific">Candidatus Thiodictyon syntrophicum</name>
    <dbReference type="NCBI Taxonomy" id="1166950"/>
    <lineage>
        <taxon>Bacteria</taxon>
        <taxon>Pseudomonadati</taxon>
        <taxon>Pseudomonadota</taxon>
        <taxon>Gammaproteobacteria</taxon>
        <taxon>Chromatiales</taxon>
        <taxon>Chromatiaceae</taxon>
        <taxon>Thiodictyon</taxon>
    </lineage>
</organism>
<dbReference type="KEGG" id="tsy:THSYN_06400"/>
<evidence type="ECO:0000313" key="2">
    <source>
        <dbReference type="Proteomes" id="UP000232638"/>
    </source>
</evidence>
<dbReference type="AlphaFoldDB" id="A0A2K8U4V8"/>
<sequence>MERLFTLSTSDRLTAFREAEARLKLPAASIEKDFWVCWTLRVLFELPEWSSHLTFKGGTSLSKAWQLIERFSEDIDLVIDRDYLGFGGDHAPEKGPSKKQKKKRFDDLKHACQMAISESLQPALQNRFAEAIPADMQWRLLSDSDDNDAQTILFFYPTATETDPYIKPQVKIELGARSDTEPVESPEISPYLANAFPELFGPSRFQVRTVAARRTFWEKAMLLHEETYRPADKTRGQRLSRHYYDLWCLIRKGIADKAVADGNRLAPPGCWVPRSPGGSRRP</sequence>
<name>A0A2K8U4V8_9GAMM</name>
<dbReference type="Gene3D" id="3.10.450.620">
    <property type="entry name" value="JHP933, nucleotidyltransferase-like core domain"/>
    <property type="match status" value="1"/>
</dbReference>
<proteinExistence type="predicted"/>
<accession>A0A2K8U4V8</accession>
<dbReference type="Proteomes" id="UP000232638">
    <property type="component" value="Chromosome"/>
</dbReference>
<protein>
    <recommendedName>
        <fullName evidence="3">Nucleotidyl transferase AbiEii/AbiGii toxin family protein</fullName>
    </recommendedName>
</protein>
<evidence type="ECO:0008006" key="3">
    <source>
        <dbReference type="Google" id="ProtNLM"/>
    </source>
</evidence>
<dbReference type="EMBL" id="CP020370">
    <property type="protein sequence ID" value="AUB80618.1"/>
    <property type="molecule type" value="Genomic_DNA"/>
</dbReference>
<gene>
    <name evidence="1" type="ORF">THSYN_06400</name>
</gene>
<keyword evidence="2" id="KW-1185">Reference proteome</keyword>
<reference evidence="1 2" key="1">
    <citation type="submission" date="2017-03" db="EMBL/GenBank/DDBJ databases">
        <title>Complete genome sequence of Candidatus 'Thiodictyon syntrophicum' sp. nov. strain Cad16T, a photolithoautotroph purple sulfur bacterium isolated from an alpine meromictic lake.</title>
        <authorList>
            <person name="Luedin S.M."/>
            <person name="Pothier J.F."/>
            <person name="Danza F."/>
            <person name="Storelli N."/>
            <person name="Wittwer M."/>
            <person name="Tonolla M."/>
        </authorList>
    </citation>
    <scope>NUCLEOTIDE SEQUENCE [LARGE SCALE GENOMIC DNA]</scope>
    <source>
        <strain evidence="1 2">Cad16T</strain>
    </source>
</reference>
<dbReference type="Pfam" id="PF08843">
    <property type="entry name" value="AbiEii"/>
    <property type="match status" value="1"/>
</dbReference>
<evidence type="ECO:0000313" key="1">
    <source>
        <dbReference type="EMBL" id="AUB80618.1"/>
    </source>
</evidence>
<dbReference type="InterPro" id="IPR014942">
    <property type="entry name" value="AbiEii"/>
</dbReference>